<dbReference type="PANTHER" id="PTHR11365:SF23">
    <property type="entry name" value="HYPOTHETICAL 5-OXOPROLINASE (EUROFUNG)-RELATED"/>
    <property type="match status" value="1"/>
</dbReference>
<feature type="domain" description="Hydantoinase/oxoprolinase N-terminal" evidence="2">
    <location>
        <begin position="6"/>
        <end position="193"/>
    </location>
</feature>
<dbReference type="PANTHER" id="PTHR11365">
    <property type="entry name" value="5-OXOPROLINASE RELATED"/>
    <property type="match status" value="1"/>
</dbReference>
<dbReference type="InterPro" id="IPR002821">
    <property type="entry name" value="Hydantoinase_A"/>
</dbReference>
<feature type="domain" description="Hydantoinase A/oxoprolinase" evidence="1">
    <location>
        <begin position="214"/>
        <end position="501"/>
    </location>
</feature>
<dbReference type="Gene3D" id="3.30.420.40">
    <property type="match status" value="1"/>
</dbReference>
<dbReference type="GO" id="GO:0017168">
    <property type="term" value="F:5-oxoprolinase (ATP-hydrolyzing) activity"/>
    <property type="evidence" value="ECO:0007669"/>
    <property type="project" value="TreeGrafter"/>
</dbReference>
<protein>
    <submittedName>
        <fullName evidence="4">Unannotated protein</fullName>
    </submittedName>
</protein>
<dbReference type="InterPro" id="IPR045079">
    <property type="entry name" value="Oxoprolinase-like"/>
</dbReference>
<dbReference type="EMBL" id="CAFBLQ010000060">
    <property type="protein sequence ID" value="CAB4870455.1"/>
    <property type="molecule type" value="Genomic_DNA"/>
</dbReference>
<dbReference type="GO" id="GO:0006749">
    <property type="term" value="P:glutathione metabolic process"/>
    <property type="evidence" value="ECO:0007669"/>
    <property type="project" value="TreeGrafter"/>
</dbReference>
<sequence length="702" mass="74663">MSYVCGVDIGGTFTDAVVLDPDGRIHLGKRSSTPPGFEDGFFDALSAAAEAAGLGLEDLLARTSHVIHGTTVATNAMVQLNGAKVGLITTRGHRDVLPMMRSIGRVKGRSVEEIVRLSASRKPEPIVPRSRIEEVDERVDSKGEVVVRLDEDGAREAIRRLVDAEVEAIAISFLWSFINPSHELRVRELVEEMAPDLFVTTSSELVPKWGEYERTAAVAINAFVGPTTAAYINRMTGRLADLGYDRPLYIVECAGGVLPAEAAAEDPVLLLGSGPVGGVVAAAQLESAKPFGDIIVTDMGGTSFDVGLVTDGAPRYAATSVVNQYEFFIPIVDVQSIGSGGGSIIWVDDFGETVRVGPQSAGARPGPACYGRGGTSPTISDANLVLGYLNPDYFLGGALDLDVGAAHAAMASVGDRVGMSVEETAVAATRIVNHQMADLIRKLTIERGYHPRDFSVFSCGGAAGLHATEYTAMLGSPRLVVPLGDTASVWSALGAASSDLLYVHERSLIRVAPFSTEEFAEAYGELEARARTRLALDDVDPKDIQINRFADLKYGGQVNVVETPVGEGAFSAELLGRLEDDFEAKYERLYGKGTGHRSAGIEMTEIRIRAVGRKPKPELARGEDEGAEVAASAAAGARRAWDAVLGAFTDFSVWRGAELRTGNRVSGPAIIELAETTVVLHTSDLLIVDPYGNFVCERSQNA</sequence>
<dbReference type="InterPro" id="IPR043129">
    <property type="entry name" value="ATPase_NBD"/>
</dbReference>
<evidence type="ECO:0000259" key="1">
    <source>
        <dbReference type="Pfam" id="PF01968"/>
    </source>
</evidence>
<evidence type="ECO:0000259" key="2">
    <source>
        <dbReference type="Pfam" id="PF05378"/>
    </source>
</evidence>
<dbReference type="GO" id="GO:0005829">
    <property type="term" value="C:cytosol"/>
    <property type="evidence" value="ECO:0007669"/>
    <property type="project" value="TreeGrafter"/>
</dbReference>
<organism evidence="4">
    <name type="scientific">freshwater metagenome</name>
    <dbReference type="NCBI Taxonomy" id="449393"/>
    <lineage>
        <taxon>unclassified sequences</taxon>
        <taxon>metagenomes</taxon>
        <taxon>ecological metagenomes</taxon>
    </lineage>
</organism>
<accession>A0A6J7DNJ2</accession>
<dbReference type="InterPro" id="IPR049517">
    <property type="entry name" value="ACX-like_C"/>
</dbReference>
<name>A0A6J7DNJ2_9ZZZZ</name>
<dbReference type="Pfam" id="PF05378">
    <property type="entry name" value="Hydant_A_N"/>
    <property type="match status" value="1"/>
</dbReference>
<evidence type="ECO:0000259" key="3">
    <source>
        <dbReference type="Pfam" id="PF19278"/>
    </source>
</evidence>
<evidence type="ECO:0000313" key="4">
    <source>
        <dbReference type="EMBL" id="CAB4870455.1"/>
    </source>
</evidence>
<gene>
    <name evidence="4" type="ORF">UFOPK3423_00712</name>
</gene>
<dbReference type="InterPro" id="IPR008040">
    <property type="entry name" value="Hydant_A_N"/>
</dbReference>
<proteinExistence type="predicted"/>
<reference evidence="4" key="1">
    <citation type="submission" date="2020-05" db="EMBL/GenBank/DDBJ databases">
        <authorList>
            <person name="Chiriac C."/>
            <person name="Salcher M."/>
            <person name="Ghai R."/>
            <person name="Kavagutti S V."/>
        </authorList>
    </citation>
    <scope>NUCLEOTIDE SEQUENCE</scope>
</reference>
<dbReference type="SUPFAM" id="SSF53067">
    <property type="entry name" value="Actin-like ATPase domain"/>
    <property type="match status" value="1"/>
</dbReference>
<dbReference type="Pfam" id="PF01968">
    <property type="entry name" value="Hydantoinase_A"/>
    <property type="match status" value="1"/>
</dbReference>
<dbReference type="AlphaFoldDB" id="A0A6J7DNJ2"/>
<dbReference type="Pfam" id="PF19278">
    <property type="entry name" value="Hydant_A_C"/>
    <property type="match status" value="1"/>
</dbReference>
<feature type="domain" description="Acetophenone carboxylase-like C-terminal" evidence="3">
    <location>
        <begin position="517"/>
        <end position="690"/>
    </location>
</feature>